<name>A0A371X825_9HYPH</name>
<evidence type="ECO:0000313" key="3">
    <source>
        <dbReference type="Proteomes" id="UP000264310"/>
    </source>
</evidence>
<protein>
    <recommendedName>
        <fullName evidence="4">DUF937 domain-containing protein</fullName>
    </recommendedName>
</protein>
<sequence>MTDFFDWLTASDSGLAADRLASAYNLSPSELRDTAQALAPAFSLAMMRAMSDPTTASDLSRMFAPFFGSMDATSRRAAERSDVERLTDNLFGSKALVDAVSRQVSSVTGTAPDTVKPLMRNLTLMAMQTMMQMVGTTFMRGMENGRFDAADMPANMADLMRRSANAIEAFSRSPDAPASRRQRPADMSNVFADAFRGPLPWLPPMPFLSASNAMKPKEEERSKAETGGTDNLPPMPFLAIFEGFSKGLMNETEDKPHSEAPPRESETTGGETARSAEDALGFSRMMEAGTQMQSEYWKSMTALFDANPRREDPSPKE</sequence>
<feature type="compositionally biased region" description="Basic and acidic residues" evidence="1">
    <location>
        <begin position="215"/>
        <end position="224"/>
    </location>
</feature>
<proteinExistence type="predicted"/>
<reference evidence="2 3" key="1">
    <citation type="submission" date="2018-08" db="EMBL/GenBank/DDBJ databases">
        <title>Fulvimarina sp. 85, whole genome shotgun sequence.</title>
        <authorList>
            <person name="Tuo L."/>
        </authorList>
    </citation>
    <scope>NUCLEOTIDE SEQUENCE [LARGE SCALE GENOMIC DNA]</scope>
    <source>
        <strain evidence="2 3">85</strain>
    </source>
</reference>
<dbReference type="RefSeq" id="WP_116682282.1">
    <property type="nucleotide sequence ID" value="NZ_QURL01000002.1"/>
</dbReference>
<evidence type="ECO:0000313" key="2">
    <source>
        <dbReference type="EMBL" id="RFC65385.1"/>
    </source>
</evidence>
<feature type="region of interest" description="Disordered" evidence="1">
    <location>
        <begin position="213"/>
        <end position="235"/>
    </location>
</feature>
<dbReference type="EMBL" id="QURL01000002">
    <property type="protein sequence ID" value="RFC65385.1"/>
    <property type="molecule type" value="Genomic_DNA"/>
</dbReference>
<gene>
    <name evidence="2" type="ORF">DYI37_06065</name>
</gene>
<feature type="compositionally biased region" description="Basic and acidic residues" evidence="1">
    <location>
        <begin position="252"/>
        <end position="266"/>
    </location>
</feature>
<evidence type="ECO:0000256" key="1">
    <source>
        <dbReference type="SAM" id="MobiDB-lite"/>
    </source>
</evidence>
<keyword evidence="3" id="KW-1185">Reference proteome</keyword>
<dbReference type="AlphaFoldDB" id="A0A371X825"/>
<dbReference type="OrthoDB" id="5526542at2"/>
<accession>A0A371X825</accession>
<feature type="region of interest" description="Disordered" evidence="1">
    <location>
        <begin position="249"/>
        <end position="287"/>
    </location>
</feature>
<evidence type="ECO:0008006" key="4">
    <source>
        <dbReference type="Google" id="ProtNLM"/>
    </source>
</evidence>
<dbReference type="Proteomes" id="UP000264310">
    <property type="component" value="Unassembled WGS sequence"/>
</dbReference>
<comment type="caution">
    <text evidence="2">The sequence shown here is derived from an EMBL/GenBank/DDBJ whole genome shotgun (WGS) entry which is preliminary data.</text>
</comment>
<organism evidence="2 3">
    <name type="scientific">Fulvimarina endophytica</name>
    <dbReference type="NCBI Taxonomy" id="2293836"/>
    <lineage>
        <taxon>Bacteria</taxon>
        <taxon>Pseudomonadati</taxon>
        <taxon>Pseudomonadota</taxon>
        <taxon>Alphaproteobacteria</taxon>
        <taxon>Hyphomicrobiales</taxon>
        <taxon>Aurantimonadaceae</taxon>
        <taxon>Fulvimarina</taxon>
    </lineage>
</organism>